<dbReference type="Gene3D" id="3.30.420.10">
    <property type="entry name" value="Ribonuclease H-like superfamily/Ribonuclease H"/>
    <property type="match status" value="1"/>
</dbReference>
<sequence>EFITKDLATALVEVPTERGIQEVIMASAYFPGDSKEAPPTEVQKLVDYCSRKNHKLIIGCDANAHHTEWGSSDINDRGKCLLEFLLSNNLSVINRGDSPTFKVIGLNREEVLDLTIASPILKDLICDWHVSKEISMSDHLHIRFDIRARKSNMQEIRIPRSTDWSSYREKVRNGLENIDDQILNVDSLENVSVQLGQALISAYHESCPTKVRSSNRDVPWWNRNLDKLRKLTRRQFNRAKITKDWTEYKKSLTEYNHEIRKSKRRTWRSFCESINELPAAARLQKAISKDHSNGIGYLKKTDGNFTESKEETIELLLNTHFPESIKVTPRESEVKVTENQSFIERRNRKITNKIFTPGRIRWAINSFEPYKSPGEDNIFPALLQQCLEDILPYVQNLFKASYTLGYIPKEWRSVNVIFIPKAGRRPAEQPKSYRPISLTSFFLKAMEKIIDSYIRDGALKSRPLNEMQFAYQAGKSTVTALHELVKRAENAIVNKETCLCAFIDIEGAFDNTTFASIERAAKMKGIDRSTIKWISAMLSNRVVTARMGDSSMSVRTTKGCPQGGVLSPLLWSLVIDGLLCRLKQLGYEVIGYADDLVIIIRGKHDCTLSERMQSALSFVWDWCSKENLSINPNKTVLIPFTNRRNNTIALPRVNGTQINLSQEVKYLGVTLDSKLMWKTHIDKVIGRATGSILTLKRLLGQKWGLTPKMTYWSYLTIVRPMITYASLVWWPKTKAIGIQQSLTKLQRLACIGVTGAMPSTPTIAMEALLNLPPLHLQIRKEALKSAINLQKYKKYKAGDLNGHIQILEANPGQLQEQGIYDDMTLQTNYEQPYKVIIPDRSEWLNEGPTLPDKSLVWYTDGSKKGGKVGVGIKGPNFRLSKALGSSPSIYQAELHAVQLCSEECLRRNLKNSNIYIMSDSQAVLKALKSHKFVSKLTWECLNKILQLAKHNKLTLMWVPGHEGIEGNEIADSLARRGAETPFIGPQPFCGYPVNHGRQKIYDWENRQKQLYLDMASGLRQSKRFIKYSEKRTKKLLTLSRPELKIITGLLTGHCNLKYHLNKVGLSDDSECRLCLEDEETAEHILCKCPAITNLRRKYFTSGIITPEDIKIAEPKTILEFFRGIHLETGL</sequence>
<organism evidence="3">
    <name type="scientific">Corethrella appendiculata</name>
    <dbReference type="NCBI Taxonomy" id="1370023"/>
    <lineage>
        <taxon>Eukaryota</taxon>
        <taxon>Metazoa</taxon>
        <taxon>Ecdysozoa</taxon>
        <taxon>Arthropoda</taxon>
        <taxon>Hexapoda</taxon>
        <taxon>Insecta</taxon>
        <taxon>Pterygota</taxon>
        <taxon>Neoptera</taxon>
        <taxon>Endopterygota</taxon>
        <taxon>Diptera</taxon>
        <taxon>Nematocera</taxon>
        <taxon>Culicoidea</taxon>
        <taxon>Chaoboridae</taxon>
        <taxon>Corethrella</taxon>
    </lineage>
</organism>
<reference evidence="3" key="1">
    <citation type="journal article" date="2014" name="Insect Biochem. Mol. Biol.">
        <title>An insight into the sialome of the frog biting fly, Corethrella appendiculata.</title>
        <authorList>
            <person name="Ribeiro J.M.C."/>
            <person name="Chagas A.C."/>
            <person name="Pham V.M."/>
            <person name="Lounibos L.P."/>
            <person name="Calvo E."/>
        </authorList>
    </citation>
    <scope>NUCLEOTIDE SEQUENCE</scope>
    <source>
        <tissue evidence="3">Salivary glands</tissue>
    </source>
</reference>
<dbReference type="Pfam" id="PF14529">
    <property type="entry name" value="Exo_endo_phos_2"/>
    <property type="match status" value="1"/>
</dbReference>
<evidence type="ECO:0000259" key="2">
    <source>
        <dbReference type="PROSITE" id="PS50879"/>
    </source>
</evidence>
<dbReference type="InterPro" id="IPR000477">
    <property type="entry name" value="RT_dom"/>
</dbReference>
<protein>
    <submittedName>
        <fullName evidence="3">Putative lian-aa1 retrotransposon protein</fullName>
    </submittedName>
</protein>
<feature type="domain" description="Reverse transcriptase" evidence="1">
    <location>
        <begin position="400"/>
        <end position="671"/>
    </location>
</feature>
<dbReference type="InterPro" id="IPR036397">
    <property type="entry name" value="RNaseH_sf"/>
</dbReference>
<name>U5EPW8_9DIPT</name>
<dbReference type="Pfam" id="PF00078">
    <property type="entry name" value="RVT_1"/>
    <property type="match status" value="1"/>
</dbReference>
<dbReference type="InterPro" id="IPR043502">
    <property type="entry name" value="DNA/RNA_pol_sf"/>
</dbReference>
<dbReference type="SUPFAM" id="SSF56219">
    <property type="entry name" value="DNase I-like"/>
    <property type="match status" value="1"/>
</dbReference>
<dbReference type="InterPro" id="IPR005135">
    <property type="entry name" value="Endo/exonuclease/phosphatase"/>
</dbReference>
<accession>U5EPW8</accession>
<dbReference type="GO" id="GO:0004523">
    <property type="term" value="F:RNA-DNA hybrid ribonuclease activity"/>
    <property type="evidence" value="ECO:0007669"/>
    <property type="project" value="InterPro"/>
</dbReference>
<dbReference type="PROSITE" id="PS50879">
    <property type="entry name" value="RNASE_H_1"/>
    <property type="match status" value="1"/>
</dbReference>
<dbReference type="InterPro" id="IPR002156">
    <property type="entry name" value="RNaseH_domain"/>
</dbReference>
<evidence type="ECO:0000313" key="3">
    <source>
        <dbReference type="EMBL" id="JAB56335.1"/>
    </source>
</evidence>
<dbReference type="Gene3D" id="3.60.10.10">
    <property type="entry name" value="Endonuclease/exonuclease/phosphatase"/>
    <property type="match status" value="1"/>
</dbReference>
<feature type="domain" description="RNase H type-1" evidence="2">
    <location>
        <begin position="851"/>
        <end position="979"/>
    </location>
</feature>
<dbReference type="GO" id="GO:0003676">
    <property type="term" value="F:nucleic acid binding"/>
    <property type="evidence" value="ECO:0007669"/>
    <property type="project" value="InterPro"/>
</dbReference>
<dbReference type="InterPro" id="IPR036691">
    <property type="entry name" value="Endo/exonu/phosph_ase_sf"/>
</dbReference>
<dbReference type="EMBL" id="GANO01003536">
    <property type="protein sequence ID" value="JAB56335.1"/>
    <property type="molecule type" value="mRNA"/>
</dbReference>
<dbReference type="PROSITE" id="PS50878">
    <property type="entry name" value="RT_POL"/>
    <property type="match status" value="1"/>
</dbReference>
<dbReference type="PANTHER" id="PTHR19446">
    <property type="entry name" value="REVERSE TRANSCRIPTASES"/>
    <property type="match status" value="1"/>
</dbReference>
<evidence type="ECO:0000259" key="1">
    <source>
        <dbReference type="PROSITE" id="PS50878"/>
    </source>
</evidence>
<dbReference type="SUPFAM" id="SSF53098">
    <property type="entry name" value="Ribonuclease H-like"/>
    <property type="match status" value="1"/>
</dbReference>
<dbReference type="CDD" id="cd09276">
    <property type="entry name" value="Rnase_HI_RT_non_LTR"/>
    <property type="match status" value="1"/>
</dbReference>
<dbReference type="AlphaFoldDB" id="U5EPW8"/>
<feature type="non-terminal residue" evidence="3">
    <location>
        <position position="1"/>
    </location>
</feature>
<proteinExistence type="evidence at transcript level"/>
<dbReference type="Pfam" id="PF00075">
    <property type="entry name" value="RNase_H"/>
    <property type="match status" value="1"/>
</dbReference>
<dbReference type="GO" id="GO:0042575">
    <property type="term" value="C:DNA polymerase complex"/>
    <property type="evidence" value="ECO:0007669"/>
    <property type="project" value="UniProtKB-ARBA"/>
</dbReference>
<dbReference type="GO" id="GO:0071897">
    <property type="term" value="P:DNA biosynthetic process"/>
    <property type="evidence" value="ECO:0007669"/>
    <property type="project" value="UniProtKB-ARBA"/>
</dbReference>
<dbReference type="CDD" id="cd01650">
    <property type="entry name" value="RT_nLTR_like"/>
    <property type="match status" value="1"/>
</dbReference>
<dbReference type="InterPro" id="IPR012337">
    <property type="entry name" value="RNaseH-like_sf"/>
</dbReference>
<dbReference type="SUPFAM" id="SSF56672">
    <property type="entry name" value="DNA/RNA polymerases"/>
    <property type="match status" value="1"/>
</dbReference>